<sequence length="246" mass="27647">MASGSQLVSQTPGRRSQTKKTSDGEGQIPDECYISCMILLVLLFSGTSPVHRITAVENEVERSVRTLTATNPKIRRPPLDQAITPMTLVPNFLAQIQPTKAPQRKKEHHKITFRVTQSRLPLVNLVDTSQFLAKIVTLKSRGWPKLKRLGRVIQRNSRRISRLRAHLSFLQAELEEQISRNGSSKAILCRQELTKNDLSPGRIFLIGSLLVQHYLEKCSEGPVDGNWVNIPGLTALLLDQFPFPRA</sequence>
<reference evidence="2" key="1">
    <citation type="submission" date="2021-07" db="EMBL/GenBank/DDBJ databases">
        <authorList>
            <person name="Branca A.L. A."/>
        </authorList>
    </citation>
    <scope>NUCLEOTIDE SEQUENCE</scope>
</reference>
<feature type="region of interest" description="Disordered" evidence="1">
    <location>
        <begin position="1"/>
        <end position="26"/>
    </location>
</feature>
<protein>
    <submittedName>
        <fullName evidence="2">Uncharacterized protein</fullName>
    </submittedName>
</protein>
<comment type="caution">
    <text evidence="2">The sequence shown here is derived from an EMBL/GenBank/DDBJ whole genome shotgun (WGS) entry which is preliminary data.</text>
</comment>
<evidence type="ECO:0000313" key="3">
    <source>
        <dbReference type="Proteomes" id="UP001153461"/>
    </source>
</evidence>
<name>A0A9W4HKD4_PENNA</name>
<organism evidence="2 3">
    <name type="scientific">Penicillium nalgiovense</name>
    <dbReference type="NCBI Taxonomy" id="60175"/>
    <lineage>
        <taxon>Eukaryota</taxon>
        <taxon>Fungi</taxon>
        <taxon>Dikarya</taxon>
        <taxon>Ascomycota</taxon>
        <taxon>Pezizomycotina</taxon>
        <taxon>Eurotiomycetes</taxon>
        <taxon>Eurotiomycetidae</taxon>
        <taxon>Eurotiales</taxon>
        <taxon>Aspergillaceae</taxon>
        <taxon>Penicillium</taxon>
    </lineage>
</organism>
<evidence type="ECO:0000313" key="2">
    <source>
        <dbReference type="EMBL" id="CAG8044946.1"/>
    </source>
</evidence>
<dbReference type="OrthoDB" id="4505928at2759"/>
<accession>A0A9W4HKD4</accession>
<proteinExistence type="predicted"/>
<feature type="compositionally biased region" description="Polar residues" evidence="1">
    <location>
        <begin position="1"/>
        <end position="15"/>
    </location>
</feature>
<dbReference type="Proteomes" id="UP001153461">
    <property type="component" value="Unassembled WGS sequence"/>
</dbReference>
<evidence type="ECO:0000256" key="1">
    <source>
        <dbReference type="SAM" id="MobiDB-lite"/>
    </source>
</evidence>
<dbReference type="EMBL" id="CAJVNV010000107">
    <property type="protein sequence ID" value="CAG8044946.1"/>
    <property type="molecule type" value="Genomic_DNA"/>
</dbReference>
<dbReference type="AlphaFoldDB" id="A0A9W4HKD4"/>
<gene>
    <name evidence="2" type="ORF">PNAL_LOCUS3123</name>
</gene>